<dbReference type="Pfam" id="PF00990">
    <property type="entry name" value="GGDEF"/>
    <property type="match status" value="1"/>
</dbReference>
<comment type="caution">
    <text evidence="5">The sequence shown here is derived from an EMBL/GenBank/DDBJ whole genome shotgun (WGS) entry which is preliminary data.</text>
</comment>
<dbReference type="Gene3D" id="3.20.20.450">
    <property type="entry name" value="EAL domain"/>
    <property type="match status" value="1"/>
</dbReference>
<reference evidence="6" key="1">
    <citation type="journal article" date="2019" name="Int. J. Syst. Evol. Microbiol.">
        <title>The Global Catalogue of Microorganisms (GCM) 10K type strain sequencing project: providing services to taxonomists for standard genome sequencing and annotation.</title>
        <authorList>
            <consortium name="The Broad Institute Genomics Platform"/>
            <consortium name="The Broad Institute Genome Sequencing Center for Infectious Disease"/>
            <person name="Wu L."/>
            <person name="Ma J."/>
        </authorList>
    </citation>
    <scope>NUCLEOTIDE SEQUENCE [LARGE SCALE GENOMIC DNA]</scope>
    <source>
        <strain evidence="6">CGMCC 4.7289</strain>
    </source>
</reference>
<keyword evidence="2" id="KW-1133">Transmembrane helix</keyword>
<sequence length="720" mass="76987">MTASASRSAAGGAETPSITAPPESLRNAAPVMGSGRFIGYVAIVVVLAAAVLVVELATPFAGSGPWEAEIWLMAAMALVADAFPMSPPGRRMSSAVFPSICFSFAILIDSNLAAALVVQAAAVVVSSWRMKHKPWRAVFNIAQYAIALSAASAVIHLGATLLPIDAAAGWAVAVCVLAAVAWFLCKYTTTSVAVWLRFGGPLWPTLRAPLAPEALTTGALLLLGVILAAAADQSALYVPLAIIPLIAVQRLAVLSTEQTRLARLDSLTGLANRKVLISEVGSIAAEYARSPAKARFALLLLDLDRFKHVNDALGHTVGDRLLVAVADRLAKNIREGDLVARLGGDEFAIVSGRLTSPDDAVRLAARITQALQDPVTLDGLPLDISGSIGIALYPEHGTDFATLMRHADVAMYDAKHRGDGIALYAAESDHNSPRRLSLVADLRKALEDPEGGGLNVFYQPQIEISSGEVVGVEALLRWHHPAYGPVDPEELIKAAEPSAVMRQLTRWVLAEVVAQLARWRPMALRLRCAVNVSVRDLHNDDIVEHVTDLLREHGVTADQLQLEITEEGLMADPNRVLATLAKLDKLGVAIALDDFGTGYSSMQHLRRLPLAEVKIDRTFVFGMREDPDDAAIVSSIIELAGALGLRVVAEGVEDEPTWRMLHQQGCEVAQGWFYARPMPAEDLLAWIARTTLPGARRLASRLPAAHPHAVIVPAPTPESP</sequence>
<evidence type="ECO:0000259" key="4">
    <source>
        <dbReference type="PROSITE" id="PS50887"/>
    </source>
</evidence>
<dbReference type="Proteomes" id="UP001595816">
    <property type="component" value="Unassembled WGS sequence"/>
</dbReference>
<dbReference type="InterPro" id="IPR001633">
    <property type="entry name" value="EAL_dom"/>
</dbReference>
<feature type="transmembrane region" description="Helical" evidence="2">
    <location>
        <begin position="236"/>
        <end position="253"/>
    </location>
</feature>
<keyword evidence="6" id="KW-1185">Reference proteome</keyword>
<dbReference type="Pfam" id="PF00563">
    <property type="entry name" value="EAL"/>
    <property type="match status" value="1"/>
</dbReference>
<evidence type="ECO:0000313" key="6">
    <source>
        <dbReference type="Proteomes" id="UP001595816"/>
    </source>
</evidence>
<dbReference type="InterPro" id="IPR043128">
    <property type="entry name" value="Rev_trsase/Diguanyl_cyclase"/>
</dbReference>
<feature type="region of interest" description="Disordered" evidence="1">
    <location>
        <begin position="1"/>
        <end position="21"/>
    </location>
</feature>
<feature type="domain" description="GGDEF" evidence="4">
    <location>
        <begin position="294"/>
        <end position="427"/>
    </location>
</feature>
<feature type="compositionally biased region" description="Low complexity" evidence="1">
    <location>
        <begin position="1"/>
        <end position="13"/>
    </location>
</feature>
<dbReference type="CDD" id="cd01949">
    <property type="entry name" value="GGDEF"/>
    <property type="match status" value="1"/>
</dbReference>
<proteinExistence type="predicted"/>
<dbReference type="PANTHER" id="PTHR44757">
    <property type="entry name" value="DIGUANYLATE CYCLASE DGCP"/>
    <property type="match status" value="1"/>
</dbReference>
<dbReference type="InterPro" id="IPR052155">
    <property type="entry name" value="Biofilm_reg_signaling"/>
</dbReference>
<dbReference type="PROSITE" id="PS50887">
    <property type="entry name" value="GGDEF"/>
    <property type="match status" value="1"/>
</dbReference>
<feature type="transmembrane region" description="Helical" evidence="2">
    <location>
        <begin position="37"/>
        <end position="58"/>
    </location>
</feature>
<keyword evidence="2" id="KW-0812">Transmembrane</keyword>
<protein>
    <submittedName>
        <fullName evidence="5">Bifunctional diguanylate cyclase/phosphodiesterase</fullName>
    </submittedName>
</protein>
<dbReference type="InterPro" id="IPR000160">
    <property type="entry name" value="GGDEF_dom"/>
</dbReference>
<dbReference type="Gene3D" id="3.30.70.270">
    <property type="match status" value="1"/>
</dbReference>
<organism evidence="5 6">
    <name type="scientific">Hamadaea flava</name>
    <dbReference type="NCBI Taxonomy" id="1742688"/>
    <lineage>
        <taxon>Bacteria</taxon>
        <taxon>Bacillati</taxon>
        <taxon>Actinomycetota</taxon>
        <taxon>Actinomycetes</taxon>
        <taxon>Micromonosporales</taxon>
        <taxon>Micromonosporaceae</taxon>
        <taxon>Hamadaea</taxon>
    </lineage>
</organism>
<dbReference type="NCBIfam" id="TIGR00254">
    <property type="entry name" value="GGDEF"/>
    <property type="match status" value="1"/>
</dbReference>
<gene>
    <name evidence="5" type="ORF">ACFOZ4_29310</name>
</gene>
<dbReference type="RefSeq" id="WP_382190824.1">
    <property type="nucleotide sequence ID" value="NZ_JBHSAY010000015.1"/>
</dbReference>
<feature type="domain" description="EAL" evidence="3">
    <location>
        <begin position="435"/>
        <end position="691"/>
    </location>
</feature>
<feature type="transmembrane region" description="Helical" evidence="2">
    <location>
        <begin position="137"/>
        <end position="162"/>
    </location>
</feature>
<dbReference type="SMART" id="SM00052">
    <property type="entry name" value="EAL"/>
    <property type="match status" value="1"/>
</dbReference>
<evidence type="ECO:0000256" key="2">
    <source>
        <dbReference type="SAM" id="Phobius"/>
    </source>
</evidence>
<dbReference type="InterPro" id="IPR029787">
    <property type="entry name" value="Nucleotide_cyclase"/>
</dbReference>
<dbReference type="SUPFAM" id="SSF55073">
    <property type="entry name" value="Nucleotide cyclase"/>
    <property type="match status" value="1"/>
</dbReference>
<dbReference type="EMBL" id="JBHSAY010000015">
    <property type="protein sequence ID" value="MFC4134727.1"/>
    <property type="molecule type" value="Genomic_DNA"/>
</dbReference>
<dbReference type="InterPro" id="IPR035919">
    <property type="entry name" value="EAL_sf"/>
</dbReference>
<dbReference type="CDD" id="cd01948">
    <property type="entry name" value="EAL"/>
    <property type="match status" value="1"/>
</dbReference>
<dbReference type="PROSITE" id="PS50883">
    <property type="entry name" value="EAL"/>
    <property type="match status" value="1"/>
</dbReference>
<keyword evidence="2" id="KW-0472">Membrane</keyword>
<feature type="transmembrane region" description="Helical" evidence="2">
    <location>
        <begin position="168"/>
        <end position="189"/>
    </location>
</feature>
<feature type="transmembrane region" description="Helical" evidence="2">
    <location>
        <begin position="95"/>
        <end position="125"/>
    </location>
</feature>
<dbReference type="PANTHER" id="PTHR44757:SF2">
    <property type="entry name" value="BIOFILM ARCHITECTURE MAINTENANCE PROTEIN MBAA"/>
    <property type="match status" value="1"/>
</dbReference>
<evidence type="ECO:0000313" key="5">
    <source>
        <dbReference type="EMBL" id="MFC4134727.1"/>
    </source>
</evidence>
<dbReference type="SMART" id="SM00267">
    <property type="entry name" value="GGDEF"/>
    <property type="match status" value="1"/>
</dbReference>
<accession>A0ABV8LWF7</accession>
<feature type="transmembrane region" description="Helical" evidence="2">
    <location>
        <begin position="70"/>
        <end position="89"/>
    </location>
</feature>
<dbReference type="SUPFAM" id="SSF141868">
    <property type="entry name" value="EAL domain-like"/>
    <property type="match status" value="1"/>
</dbReference>
<evidence type="ECO:0000259" key="3">
    <source>
        <dbReference type="PROSITE" id="PS50883"/>
    </source>
</evidence>
<feature type="transmembrane region" description="Helical" evidence="2">
    <location>
        <begin position="210"/>
        <end position="230"/>
    </location>
</feature>
<evidence type="ECO:0000256" key="1">
    <source>
        <dbReference type="SAM" id="MobiDB-lite"/>
    </source>
</evidence>
<name>A0ABV8LWF7_9ACTN</name>